<feature type="compositionally biased region" description="Acidic residues" evidence="9">
    <location>
        <begin position="326"/>
        <end position="335"/>
    </location>
</feature>
<dbReference type="GO" id="GO:0003723">
    <property type="term" value="F:RNA binding"/>
    <property type="evidence" value="ECO:0007669"/>
    <property type="project" value="UniProtKB-UniRule"/>
</dbReference>
<dbReference type="InterPro" id="IPR011530">
    <property type="entry name" value="rRNA_adenine_dimethylase"/>
</dbReference>
<dbReference type="PANTHER" id="PTHR11727:SF7">
    <property type="entry name" value="DIMETHYLADENOSINE TRANSFERASE-RELATED"/>
    <property type="match status" value="1"/>
</dbReference>
<feature type="region of interest" description="Disordered" evidence="9">
    <location>
        <begin position="304"/>
        <end position="335"/>
    </location>
</feature>
<evidence type="ECO:0000256" key="9">
    <source>
        <dbReference type="SAM" id="MobiDB-lite"/>
    </source>
</evidence>
<evidence type="ECO:0000313" key="12">
    <source>
        <dbReference type="Proteomes" id="UP000215086"/>
    </source>
</evidence>
<dbReference type="Pfam" id="PF00398">
    <property type="entry name" value="RrnaAD"/>
    <property type="match status" value="1"/>
</dbReference>
<evidence type="ECO:0000256" key="1">
    <source>
        <dbReference type="ARBA" id="ARBA00022490"/>
    </source>
</evidence>
<feature type="domain" description="Ribosomal RNA adenine methylase transferase N-terminal" evidence="10">
    <location>
        <begin position="39"/>
        <end position="222"/>
    </location>
</feature>
<accession>A0A286RGP8</accession>
<organism evidence="11 12">
    <name type="scientific">Thermogutta terrifontis</name>
    <dbReference type="NCBI Taxonomy" id="1331910"/>
    <lineage>
        <taxon>Bacteria</taxon>
        <taxon>Pseudomonadati</taxon>
        <taxon>Planctomycetota</taxon>
        <taxon>Planctomycetia</taxon>
        <taxon>Pirellulales</taxon>
        <taxon>Thermoguttaceae</taxon>
        <taxon>Thermogutta</taxon>
    </lineage>
</organism>
<reference evidence="11 12" key="1">
    <citation type="journal article" name="Front. Microbiol.">
        <title>Sugar Metabolism of the First Thermophilic Planctomycete Thermogutta terrifontis: Comparative Genomic and Transcriptomic Approaches.</title>
        <authorList>
            <person name="Elcheninov A.G."/>
            <person name="Menzel P."/>
            <person name="Gudbergsdottir S.R."/>
            <person name="Slesarev A.I."/>
            <person name="Kadnikov V.V."/>
            <person name="Krogh A."/>
            <person name="Bonch-Osmolovskaya E.A."/>
            <person name="Peng X."/>
            <person name="Kublanov I.V."/>
        </authorList>
    </citation>
    <scope>NUCLEOTIDE SEQUENCE [LARGE SCALE GENOMIC DNA]</scope>
    <source>
        <strain evidence="11 12">R1</strain>
    </source>
</reference>
<sequence>MSTAGSPRQTLTFVRERLEAAGVRPKTDLGQNFLIDLNLLRVLADTAQLGPQDVVLEVGTGTGSLTNLLAERAGYVISVEIDPKLHAVAKELVGQKANVRLLCQDALKSKNRFHPAVLEAVEEALAEGNRQFKLVANLPYNVATPVLTNLLSLERPPVTMTATIQKELADRIVARPGTKDYGALSVWIQSQCRARIERTMPPQVFWPRPKVFSAIIHIVLEPERRNRIQDRELFHSFIRGLFLHRRKFLRAQVLSALGRKTDKAAVDEVLQKMGFDPQARAEQLDVESILRLYGALRDQFRGGAFATPEVETQESSGEELSKDFPGDSEDDSEKD</sequence>
<dbReference type="InterPro" id="IPR020596">
    <property type="entry name" value="rRNA_Ade_Mease_Trfase_CS"/>
</dbReference>
<dbReference type="InterPro" id="IPR020598">
    <property type="entry name" value="rRNA_Ade_methylase_Trfase_N"/>
</dbReference>
<keyword evidence="12" id="KW-1185">Reference proteome</keyword>
<dbReference type="SMART" id="SM00650">
    <property type="entry name" value="rADc"/>
    <property type="match status" value="1"/>
</dbReference>
<dbReference type="GO" id="GO:0005829">
    <property type="term" value="C:cytosol"/>
    <property type="evidence" value="ECO:0007669"/>
    <property type="project" value="TreeGrafter"/>
</dbReference>
<evidence type="ECO:0000256" key="8">
    <source>
        <dbReference type="PROSITE-ProRule" id="PRU01026"/>
    </source>
</evidence>
<dbReference type="OrthoDB" id="9814755at2"/>
<dbReference type="SUPFAM" id="SSF53335">
    <property type="entry name" value="S-adenosyl-L-methionine-dependent methyltransferases"/>
    <property type="match status" value="1"/>
</dbReference>
<keyword evidence="2 7" id="KW-0698">rRNA processing</keyword>
<evidence type="ECO:0000256" key="7">
    <source>
        <dbReference type="HAMAP-Rule" id="MF_00607"/>
    </source>
</evidence>
<dbReference type="KEGG" id="ttf:THTE_2529"/>
<dbReference type="CDD" id="cd02440">
    <property type="entry name" value="AdoMet_MTases"/>
    <property type="match status" value="1"/>
</dbReference>
<comment type="function">
    <text evidence="7">Specifically dimethylates two adjacent adenosines (A1518 and A1519) in the loop of a conserved hairpin near the 3'-end of 16S rRNA in the 30S particle. May play a critical role in biogenesis of 30S subunits.</text>
</comment>
<protein>
    <recommendedName>
        <fullName evidence="7">Ribosomal RNA small subunit methyltransferase A</fullName>
        <ecNumber evidence="7">2.1.1.182</ecNumber>
    </recommendedName>
    <alternativeName>
        <fullName evidence="7">16S rRNA (adenine(1518)-N(6)/adenine(1519)-N(6))-dimethyltransferase</fullName>
    </alternativeName>
    <alternativeName>
        <fullName evidence="7">16S rRNA dimethyladenosine transferase</fullName>
    </alternativeName>
    <alternativeName>
        <fullName evidence="7">16S rRNA dimethylase</fullName>
    </alternativeName>
    <alternativeName>
        <fullName evidence="7">S-adenosylmethionine-6-N', N'-adenosyl(rRNA) dimethyltransferase</fullName>
    </alternativeName>
</protein>
<evidence type="ECO:0000256" key="4">
    <source>
        <dbReference type="ARBA" id="ARBA00022679"/>
    </source>
</evidence>
<dbReference type="InterPro" id="IPR001737">
    <property type="entry name" value="KsgA/Erm"/>
</dbReference>
<comment type="subcellular location">
    <subcellularLocation>
        <location evidence="7">Cytoplasm</location>
    </subcellularLocation>
</comment>
<name>A0A286RGP8_9BACT</name>
<feature type="binding site" evidence="7 8">
    <location>
        <position position="32"/>
    </location>
    <ligand>
        <name>S-adenosyl-L-methionine</name>
        <dbReference type="ChEBI" id="CHEBI:59789"/>
    </ligand>
</feature>
<comment type="catalytic activity">
    <reaction evidence="7">
        <text>adenosine(1518)/adenosine(1519) in 16S rRNA + 4 S-adenosyl-L-methionine = N(6)-dimethyladenosine(1518)/N(6)-dimethyladenosine(1519) in 16S rRNA + 4 S-adenosyl-L-homocysteine + 4 H(+)</text>
        <dbReference type="Rhea" id="RHEA:19609"/>
        <dbReference type="Rhea" id="RHEA-COMP:10232"/>
        <dbReference type="Rhea" id="RHEA-COMP:10233"/>
        <dbReference type="ChEBI" id="CHEBI:15378"/>
        <dbReference type="ChEBI" id="CHEBI:57856"/>
        <dbReference type="ChEBI" id="CHEBI:59789"/>
        <dbReference type="ChEBI" id="CHEBI:74411"/>
        <dbReference type="ChEBI" id="CHEBI:74493"/>
        <dbReference type="EC" id="2.1.1.182"/>
    </reaction>
</comment>
<gene>
    <name evidence="7" type="primary">rsmA</name>
    <name evidence="7" type="synonym">ksgA</name>
    <name evidence="11" type="ORF">THTE_2529</name>
</gene>
<dbReference type="PANTHER" id="PTHR11727">
    <property type="entry name" value="DIMETHYLADENOSINE TRANSFERASE"/>
    <property type="match status" value="1"/>
</dbReference>
<evidence type="ECO:0000256" key="6">
    <source>
        <dbReference type="ARBA" id="ARBA00022884"/>
    </source>
</evidence>
<dbReference type="GO" id="GO:0052908">
    <property type="term" value="F:16S rRNA (adenine(1518)-N(6)/adenine(1519)-N(6))-dimethyltransferase activity"/>
    <property type="evidence" value="ECO:0007669"/>
    <property type="project" value="UniProtKB-EC"/>
</dbReference>
<dbReference type="Proteomes" id="UP000215086">
    <property type="component" value="Chromosome"/>
</dbReference>
<proteinExistence type="inferred from homology"/>
<dbReference type="RefSeq" id="WP_095415281.1">
    <property type="nucleotide sequence ID" value="NZ_CP018477.1"/>
</dbReference>
<keyword evidence="4 7" id="KW-0808">Transferase</keyword>
<feature type="binding site" evidence="7 8">
    <location>
        <position position="59"/>
    </location>
    <ligand>
        <name>S-adenosyl-L-methionine</name>
        <dbReference type="ChEBI" id="CHEBI:59789"/>
    </ligand>
</feature>
<feature type="binding site" evidence="7 8">
    <location>
        <position position="34"/>
    </location>
    <ligand>
        <name>S-adenosyl-L-methionine</name>
        <dbReference type="ChEBI" id="CHEBI:59789"/>
    </ligand>
</feature>
<feature type="binding site" evidence="7 8">
    <location>
        <position position="80"/>
    </location>
    <ligand>
        <name>S-adenosyl-L-methionine</name>
        <dbReference type="ChEBI" id="CHEBI:59789"/>
    </ligand>
</feature>
<keyword evidence="6 7" id="KW-0694">RNA-binding</keyword>
<keyword evidence="5 7" id="KW-0949">S-adenosyl-L-methionine</keyword>
<evidence type="ECO:0000259" key="10">
    <source>
        <dbReference type="SMART" id="SM00650"/>
    </source>
</evidence>
<evidence type="ECO:0000256" key="3">
    <source>
        <dbReference type="ARBA" id="ARBA00022603"/>
    </source>
</evidence>
<evidence type="ECO:0000313" key="11">
    <source>
        <dbReference type="EMBL" id="ASV75131.1"/>
    </source>
</evidence>
<dbReference type="PROSITE" id="PS51689">
    <property type="entry name" value="SAM_RNA_A_N6_MT"/>
    <property type="match status" value="1"/>
</dbReference>
<dbReference type="InterPro" id="IPR029063">
    <property type="entry name" value="SAM-dependent_MTases_sf"/>
</dbReference>
<keyword evidence="3 7" id="KW-0489">Methyltransferase</keyword>
<dbReference type="HAMAP" id="MF_00607">
    <property type="entry name" value="16SrRNA_methyltr_A"/>
    <property type="match status" value="1"/>
</dbReference>
<dbReference type="Gene3D" id="3.40.50.150">
    <property type="entry name" value="Vaccinia Virus protein VP39"/>
    <property type="match status" value="1"/>
</dbReference>
<dbReference type="EC" id="2.1.1.182" evidence="7"/>
<dbReference type="PROSITE" id="PS01131">
    <property type="entry name" value="RRNA_A_DIMETH"/>
    <property type="match status" value="1"/>
</dbReference>
<keyword evidence="1 7" id="KW-0963">Cytoplasm</keyword>
<dbReference type="AlphaFoldDB" id="A0A286RGP8"/>
<comment type="similarity">
    <text evidence="7">Belongs to the class I-like SAM-binding methyltransferase superfamily. rRNA adenine N(6)-methyltransferase family. RsmA subfamily.</text>
</comment>
<dbReference type="EMBL" id="CP018477">
    <property type="protein sequence ID" value="ASV75131.1"/>
    <property type="molecule type" value="Genomic_DNA"/>
</dbReference>
<evidence type="ECO:0000256" key="2">
    <source>
        <dbReference type="ARBA" id="ARBA00022552"/>
    </source>
</evidence>
<dbReference type="InterPro" id="IPR023165">
    <property type="entry name" value="rRNA_Ade_diMease-like_C"/>
</dbReference>
<dbReference type="NCBIfam" id="TIGR00755">
    <property type="entry name" value="ksgA"/>
    <property type="match status" value="1"/>
</dbReference>
<feature type="binding site" evidence="7 8">
    <location>
        <position position="105"/>
    </location>
    <ligand>
        <name>S-adenosyl-L-methionine</name>
        <dbReference type="ChEBI" id="CHEBI:59789"/>
    </ligand>
</feature>
<dbReference type="Gene3D" id="1.10.8.100">
    <property type="entry name" value="Ribosomal RNA adenine dimethylase-like, domain 2"/>
    <property type="match status" value="1"/>
</dbReference>
<evidence type="ECO:0000256" key="5">
    <source>
        <dbReference type="ARBA" id="ARBA00022691"/>
    </source>
</evidence>
<feature type="binding site" evidence="7 8">
    <location>
        <position position="137"/>
    </location>
    <ligand>
        <name>S-adenosyl-L-methionine</name>
        <dbReference type="ChEBI" id="CHEBI:59789"/>
    </ligand>
</feature>